<dbReference type="GO" id="GO:0000428">
    <property type="term" value="C:DNA-directed RNA polymerase complex"/>
    <property type="evidence" value="ECO:0007669"/>
    <property type="project" value="UniProtKB-KW"/>
</dbReference>
<dbReference type="InterPro" id="IPR036898">
    <property type="entry name" value="RNA_pol_Rpb7-like_N_sf"/>
</dbReference>
<organism evidence="4 5">
    <name type="scientific">Giardia duodenalis assemblage B</name>
    <dbReference type="NCBI Taxonomy" id="1394984"/>
    <lineage>
        <taxon>Eukaryota</taxon>
        <taxon>Metamonada</taxon>
        <taxon>Diplomonadida</taxon>
        <taxon>Hexamitidae</taxon>
        <taxon>Giardiinae</taxon>
        <taxon>Giardia</taxon>
    </lineage>
</organism>
<keyword evidence="1" id="KW-0240">DNA-directed RNA polymerase</keyword>
<reference evidence="4 5" key="1">
    <citation type="journal article" date="2015" name="Mol. Biochem. Parasitol.">
        <title>Identification of polymorphic genes for use in assemblage B genotyping assays through comparative genomics of multiple assemblage B Giardia duodenalis isolates.</title>
        <authorList>
            <person name="Wielinga C."/>
            <person name="Thompson R.C."/>
            <person name="Monis P."/>
            <person name="Ryan U."/>
        </authorList>
    </citation>
    <scope>NUCLEOTIDE SEQUENCE [LARGE SCALE GENOMIC DNA]</scope>
    <source>
        <strain evidence="4 5">BAH15c1</strain>
    </source>
</reference>
<evidence type="ECO:0000256" key="2">
    <source>
        <dbReference type="ARBA" id="ARBA00023163"/>
    </source>
</evidence>
<comment type="caution">
    <text evidence="4">The sequence shown here is derived from an EMBL/GenBank/DDBJ whole genome shotgun (WGS) entry which is preliminary data.</text>
</comment>
<sequence length="263" mass="29752">MTFLHDSFLVIFIALFIPSQFEFSTEMSFITEQSASLRLAVLPHGLSDMIKASKAHLNQYLFNLLPSTQFLLMGYKDVEIVGKIAALTYQSSHIHFMARCTLLLFKPEPESLIHATIKHTWPRFIYLLFRGSIPVYAPDPSARYIYKQGVYCDKDTGEQLTTNMVLQVRVKSFGVRKGSYAITCSMDDPEYLIVSRPEPVAELAETSAYDAVDSISTVQQDLDGPYYDADEYEVAGDGKKEQAEIGQNEIDVNFYQESISEHP</sequence>
<dbReference type="Gene3D" id="3.30.1490.120">
    <property type="entry name" value="RNA polymerase Rpb7-like, N-terminal domain"/>
    <property type="match status" value="1"/>
</dbReference>
<accession>A0A132NR07</accession>
<evidence type="ECO:0000313" key="4">
    <source>
        <dbReference type="EMBL" id="KWX12152.1"/>
    </source>
</evidence>
<feature type="signal peptide" evidence="3">
    <location>
        <begin position="1"/>
        <end position="24"/>
    </location>
</feature>
<dbReference type="EMBL" id="JXTI01000133">
    <property type="protein sequence ID" value="KWX12152.1"/>
    <property type="molecule type" value="Genomic_DNA"/>
</dbReference>
<proteinExistence type="predicted"/>
<evidence type="ECO:0000256" key="1">
    <source>
        <dbReference type="ARBA" id="ARBA00022478"/>
    </source>
</evidence>
<dbReference type="Proteomes" id="UP000070089">
    <property type="component" value="Unassembled WGS sequence"/>
</dbReference>
<protein>
    <submittedName>
        <fullName evidence="4">RNA polymerase I subunit A43/ RPB7 superfamily</fullName>
    </submittedName>
</protein>
<evidence type="ECO:0000256" key="3">
    <source>
        <dbReference type="SAM" id="SignalP"/>
    </source>
</evidence>
<dbReference type="AlphaFoldDB" id="A0A132NR07"/>
<dbReference type="VEuPathDB" id="GiardiaDB:QR46_3882"/>
<dbReference type="OrthoDB" id="10250504at2759"/>
<evidence type="ECO:0000313" key="5">
    <source>
        <dbReference type="Proteomes" id="UP000070089"/>
    </source>
</evidence>
<keyword evidence="2" id="KW-0804">Transcription</keyword>
<keyword evidence="3" id="KW-0732">Signal</keyword>
<name>A0A132NR07_GIAIN</name>
<feature type="chain" id="PRO_5007799977" evidence="3">
    <location>
        <begin position="25"/>
        <end position="263"/>
    </location>
</feature>
<gene>
    <name evidence="4" type="ORF">QR46_3882</name>
</gene>